<feature type="chain" id="PRO_5045826581" description="Kazal-like domain-containing protein" evidence="1">
    <location>
        <begin position="25"/>
        <end position="117"/>
    </location>
</feature>
<dbReference type="InterPro" id="IPR036058">
    <property type="entry name" value="Kazal_dom_sf"/>
</dbReference>
<dbReference type="SUPFAM" id="SSF100895">
    <property type="entry name" value="Kazal-type serine protease inhibitors"/>
    <property type="match status" value="1"/>
</dbReference>
<dbReference type="Gene3D" id="3.30.60.30">
    <property type="match status" value="1"/>
</dbReference>
<feature type="signal peptide" evidence="1">
    <location>
        <begin position="1"/>
        <end position="24"/>
    </location>
</feature>
<sequence>MGNISFYLFSYLLLSVFVLNGVASSLDDCSARELNGICQMSLFPVCGTDHLTYPNKCVLCAENAKKTKENWIRVAHKAYGGVEGCLRGEAEAGGPKRSEPSAEKTIWKAKEMCGRKS</sequence>
<name>A0ABP0FAL0_CLALP</name>
<evidence type="ECO:0000259" key="2">
    <source>
        <dbReference type="PROSITE" id="PS51465"/>
    </source>
</evidence>
<dbReference type="PROSITE" id="PS51465">
    <property type="entry name" value="KAZAL_2"/>
    <property type="match status" value="1"/>
</dbReference>
<dbReference type="Pfam" id="PF00050">
    <property type="entry name" value="Kazal_1"/>
    <property type="match status" value="1"/>
</dbReference>
<keyword evidence="4" id="KW-1185">Reference proteome</keyword>
<evidence type="ECO:0000256" key="1">
    <source>
        <dbReference type="SAM" id="SignalP"/>
    </source>
</evidence>
<accession>A0ABP0FAL0</accession>
<dbReference type="SMART" id="SM00280">
    <property type="entry name" value="KAZAL"/>
    <property type="match status" value="1"/>
</dbReference>
<dbReference type="Proteomes" id="UP001642483">
    <property type="component" value="Unassembled WGS sequence"/>
</dbReference>
<proteinExistence type="predicted"/>
<organism evidence="3 4">
    <name type="scientific">Clavelina lepadiformis</name>
    <name type="common">Light-bulb sea squirt</name>
    <name type="synonym">Ascidia lepadiformis</name>
    <dbReference type="NCBI Taxonomy" id="159417"/>
    <lineage>
        <taxon>Eukaryota</taxon>
        <taxon>Metazoa</taxon>
        <taxon>Chordata</taxon>
        <taxon>Tunicata</taxon>
        <taxon>Ascidiacea</taxon>
        <taxon>Aplousobranchia</taxon>
        <taxon>Clavelinidae</taxon>
        <taxon>Clavelina</taxon>
    </lineage>
</organism>
<protein>
    <recommendedName>
        <fullName evidence="2">Kazal-like domain-containing protein</fullName>
    </recommendedName>
</protein>
<dbReference type="EMBL" id="CAWYQH010000024">
    <property type="protein sequence ID" value="CAK8675816.1"/>
    <property type="molecule type" value="Genomic_DNA"/>
</dbReference>
<comment type="caution">
    <text evidence="3">The sequence shown here is derived from an EMBL/GenBank/DDBJ whole genome shotgun (WGS) entry which is preliminary data.</text>
</comment>
<reference evidence="3 4" key="1">
    <citation type="submission" date="2024-02" db="EMBL/GenBank/DDBJ databases">
        <authorList>
            <person name="Daric V."/>
            <person name="Darras S."/>
        </authorList>
    </citation>
    <scope>NUCLEOTIDE SEQUENCE [LARGE SCALE GENOMIC DNA]</scope>
</reference>
<dbReference type="PROSITE" id="PS00282">
    <property type="entry name" value="KAZAL_1"/>
    <property type="match status" value="1"/>
</dbReference>
<gene>
    <name evidence="3" type="ORF">CVLEPA_LOCUS5351</name>
</gene>
<keyword evidence="1" id="KW-0732">Signal</keyword>
<dbReference type="InterPro" id="IPR002350">
    <property type="entry name" value="Kazal_dom"/>
</dbReference>
<evidence type="ECO:0000313" key="3">
    <source>
        <dbReference type="EMBL" id="CAK8675816.1"/>
    </source>
</evidence>
<feature type="domain" description="Kazal-like" evidence="2">
    <location>
        <begin position="23"/>
        <end position="80"/>
    </location>
</feature>
<evidence type="ECO:0000313" key="4">
    <source>
        <dbReference type="Proteomes" id="UP001642483"/>
    </source>
</evidence>